<sequence>MAPVFGRRLRRGTVTAAVAAAAVAALAASQAPGVTDVPRDGQAAGASDTPAPSGDSATGDSPYFTDLPPLQSPVPPTGAPNGGDKEDEAGLPATVLDAYKKAESSLNADQPGCNLPWQLLAAIGKVESGQARGGRVDANGTTVKPILGPVLNGNGFAKITDTDRGAFDGDSTHDRAVGPMQFIPSTWATWGQDGNGDGDKDPNNIYDAALAAGRYLCANGRDLSVEADLHKAILSYNRSTEYLNTVLSWLEYYRKGTHEVPDGKGVLPDDRSGTHYPGVGTTPTPNPSHSPSKKPKPKPDPGKNESGNKGGGSTKPKPGDGGSQKPDPKPSEVDALANAGTGDLIAKTGDAFTERVAVRALSESGDFVPKVKVRFTVSGDTDARFDGGVRGVTVTTNAQGKATAPVLEAGQKAGGFVVQARVLGHAASRVDFEAKTVARVADALARTGDKPLVCEPGKEFAEQVEVKATQKGKIADGVAVTATMIKSATDATANDKGPYFKGADGKPVRTLTGLKTGSNGLLKLPKMYADDAAGTYLLRIVTEGGGTLTVELKVTAPEPDATPSPTDSSSASPSASPSTSASASPGA</sequence>
<gene>
    <name evidence="4" type="ORF">ABZ921_21125</name>
</gene>
<keyword evidence="4" id="KW-0328">Glycosyltransferase</keyword>
<reference evidence="4 5" key="1">
    <citation type="submission" date="2024-06" db="EMBL/GenBank/DDBJ databases">
        <title>The Natural Products Discovery Center: Release of the First 8490 Sequenced Strains for Exploring Actinobacteria Biosynthetic Diversity.</title>
        <authorList>
            <person name="Kalkreuter E."/>
            <person name="Kautsar S.A."/>
            <person name="Yang D."/>
            <person name="Bader C.D."/>
            <person name="Teijaro C.N."/>
            <person name="Fluegel L."/>
            <person name="Davis C.M."/>
            <person name="Simpson J.R."/>
            <person name="Lauterbach L."/>
            <person name="Steele A.D."/>
            <person name="Gui C."/>
            <person name="Meng S."/>
            <person name="Li G."/>
            <person name="Viehrig K."/>
            <person name="Ye F."/>
            <person name="Su P."/>
            <person name="Kiefer A.F."/>
            <person name="Nichols A."/>
            <person name="Cepeda A.J."/>
            <person name="Yan W."/>
            <person name="Fan B."/>
            <person name="Jiang Y."/>
            <person name="Adhikari A."/>
            <person name="Zheng C.-J."/>
            <person name="Schuster L."/>
            <person name="Cowan T.M."/>
            <person name="Smanski M.J."/>
            <person name="Chevrette M.G."/>
            <person name="De Carvalho L.P.S."/>
            <person name="Shen B."/>
        </authorList>
    </citation>
    <scope>NUCLEOTIDE SEQUENCE [LARGE SCALE GENOMIC DNA]</scope>
    <source>
        <strain evidence="4 5">NPDC046838</strain>
    </source>
</reference>
<evidence type="ECO:0000259" key="3">
    <source>
        <dbReference type="Pfam" id="PF13406"/>
    </source>
</evidence>
<feature type="region of interest" description="Disordered" evidence="1">
    <location>
        <begin position="28"/>
        <end position="89"/>
    </location>
</feature>
<accession>A0ABV3BS64</accession>
<dbReference type="Proteomes" id="UP001551176">
    <property type="component" value="Unassembled WGS sequence"/>
</dbReference>
<dbReference type="InterPro" id="IPR031304">
    <property type="entry name" value="SLT_2"/>
</dbReference>
<keyword evidence="2" id="KW-0732">Signal</keyword>
<feature type="compositionally biased region" description="Low complexity" evidence="1">
    <location>
        <begin position="281"/>
        <end position="290"/>
    </location>
</feature>
<protein>
    <submittedName>
        <fullName evidence="4">Lytic murein transglycosylase</fullName>
        <ecNumber evidence="4">2.4.-.-</ecNumber>
    </submittedName>
</protein>
<dbReference type="CDD" id="cd13399">
    <property type="entry name" value="Slt35-like"/>
    <property type="match status" value="1"/>
</dbReference>
<evidence type="ECO:0000313" key="5">
    <source>
        <dbReference type="Proteomes" id="UP001551176"/>
    </source>
</evidence>
<keyword evidence="5" id="KW-1185">Reference proteome</keyword>
<dbReference type="EMBL" id="JBEYXV010000010">
    <property type="protein sequence ID" value="MEU6823142.1"/>
    <property type="molecule type" value="Genomic_DNA"/>
</dbReference>
<dbReference type="PANTHER" id="PTHR30163">
    <property type="entry name" value="MEMBRANE-BOUND LYTIC MUREIN TRANSGLYCOSYLASE B"/>
    <property type="match status" value="1"/>
</dbReference>
<dbReference type="InterPro" id="IPR013783">
    <property type="entry name" value="Ig-like_fold"/>
</dbReference>
<dbReference type="InterPro" id="IPR023346">
    <property type="entry name" value="Lysozyme-like_dom_sf"/>
</dbReference>
<dbReference type="Gene3D" id="2.60.40.10">
    <property type="entry name" value="Immunoglobulins"/>
    <property type="match status" value="1"/>
</dbReference>
<feature type="compositionally biased region" description="Low complexity" evidence="1">
    <location>
        <begin position="555"/>
        <end position="587"/>
    </location>
</feature>
<dbReference type="SUPFAM" id="SSF49373">
    <property type="entry name" value="Invasin/intimin cell-adhesion fragments"/>
    <property type="match status" value="1"/>
</dbReference>
<dbReference type="InterPro" id="IPR008964">
    <property type="entry name" value="Invasin/intimin_cell_adhesion"/>
</dbReference>
<dbReference type="GO" id="GO:0016757">
    <property type="term" value="F:glycosyltransferase activity"/>
    <property type="evidence" value="ECO:0007669"/>
    <property type="project" value="UniProtKB-KW"/>
</dbReference>
<dbReference type="PANTHER" id="PTHR30163:SF8">
    <property type="entry name" value="LYTIC MUREIN TRANSGLYCOSYLASE"/>
    <property type="match status" value="1"/>
</dbReference>
<dbReference type="Pfam" id="PF13406">
    <property type="entry name" value="SLT_2"/>
    <property type="match status" value="1"/>
</dbReference>
<feature type="compositionally biased region" description="Basic and acidic residues" evidence="1">
    <location>
        <begin position="258"/>
        <end position="273"/>
    </location>
</feature>
<feature type="region of interest" description="Disordered" evidence="1">
    <location>
        <begin position="258"/>
        <end position="335"/>
    </location>
</feature>
<feature type="chain" id="PRO_5047498026" evidence="2">
    <location>
        <begin position="28"/>
        <end position="587"/>
    </location>
</feature>
<evidence type="ECO:0000256" key="1">
    <source>
        <dbReference type="SAM" id="MobiDB-lite"/>
    </source>
</evidence>
<dbReference type="Gene3D" id="1.10.530.10">
    <property type="match status" value="1"/>
</dbReference>
<dbReference type="SUPFAM" id="SSF53955">
    <property type="entry name" value="Lysozyme-like"/>
    <property type="match status" value="1"/>
</dbReference>
<proteinExistence type="predicted"/>
<dbReference type="RefSeq" id="WP_359351229.1">
    <property type="nucleotide sequence ID" value="NZ_JBEYXV010000010.1"/>
</dbReference>
<name>A0ABV3BS64_9ACTN</name>
<dbReference type="InterPro" id="IPR043426">
    <property type="entry name" value="MltB-like"/>
</dbReference>
<feature type="region of interest" description="Disordered" evidence="1">
    <location>
        <begin position="554"/>
        <end position="587"/>
    </location>
</feature>
<feature type="signal peptide" evidence="2">
    <location>
        <begin position="1"/>
        <end position="27"/>
    </location>
</feature>
<feature type="domain" description="Transglycosylase SLT" evidence="3">
    <location>
        <begin position="176"/>
        <end position="220"/>
    </location>
</feature>
<evidence type="ECO:0000256" key="2">
    <source>
        <dbReference type="SAM" id="SignalP"/>
    </source>
</evidence>
<evidence type="ECO:0000313" key="4">
    <source>
        <dbReference type="EMBL" id="MEU6823142.1"/>
    </source>
</evidence>
<organism evidence="4 5">
    <name type="scientific">Streptomyces atriruber</name>
    <dbReference type="NCBI Taxonomy" id="545121"/>
    <lineage>
        <taxon>Bacteria</taxon>
        <taxon>Bacillati</taxon>
        <taxon>Actinomycetota</taxon>
        <taxon>Actinomycetes</taxon>
        <taxon>Kitasatosporales</taxon>
        <taxon>Streptomycetaceae</taxon>
        <taxon>Streptomyces</taxon>
    </lineage>
</organism>
<dbReference type="EC" id="2.4.-.-" evidence="4"/>
<keyword evidence="4" id="KW-0808">Transferase</keyword>
<comment type="caution">
    <text evidence="4">The sequence shown here is derived from an EMBL/GenBank/DDBJ whole genome shotgun (WGS) entry which is preliminary data.</text>
</comment>